<dbReference type="Gene3D" id="3.40.50.1820">
    <property type="entry name" value="alpha/beta hydrolase"/>
    <property type="match status" value="2"/>
</dbReference>
<name>A0A3M9NPH5_9BACT</name>
<dbReference type="SUPFAM" id="SSF53474">
    <property type="entry name" value="alpha/beta-Hydrolases"/>
    <property type="match status" value="1"/>
</dbReference>
<dbReference type="EMBL" id="RJJR01000002">
    <property type="protein sequence ID" value="RNI38938.1"/>
    <property type="molecule type" value="Genomic_DNA"/>
</dbReference>
<dbReference type="AlphaFoldDB" id="A0A3M9NPH5"/>
<reference evidence="2 3" key="1">
    <citation type="submission" date="2018-11" db="EMBL/GenBank/DDBJ databases">
        <title>Draft genome sequence of Ferruginibacter sp. BO-59.</title>
        <authorList>
            <person name="Im W.T."/>
        </authorList>
    </citation>
    <scope>NUCLEOTIDE SEQUENCE [LARGE SCALE GENOMIC DNA]</scope>
    <source>
        <strain evidence="2 3">BO-59</strain>
    </source>
</reference>
<dbReference type="PANTHER" id="PTHR22946:SF8">
    <property type="entry name" value="ACETYL XYLAN ESTERASE DOMAIN-CONTAINING PROTEIN"/>
    <property type="match status" value="1"/>
</dbReference>
<dbReference type="Proteomes" id="UP000267223">
    <property type="component" value="Unassembled WGS sequence"/>
</dbReference>
<dbReference type="Gene3D" id="2.60.120.560">
    <property type="entry name" value="Exo-inulinase, domain 1"/>
    <property type="match status" value="1"/>
</dbReference>
<evidence type="ECO:0000313" key="2">
    <source>
        <dbReference type="EMBL" id="RNI38938.1"/>
    </source>
</evidence>
<sequence length="958" mass="108899">MMIEKVVYKLFLMKKYAVIYLLAFVVIGTFQKADAQNTFDFSFPQKLVTSLPPANYTELSQVYDEHDLENRIVTFRDERLLTSRGINTVYDDMPFYKNKTDWEKRKNFLRKQVLVSAGLWPMPPSNPLHPRYYHKIEHEKYSVETVSIETYPGYFLVGDIYKPKGKGPFPAILTPHGHFEFGRFNNDSINSIPGRCINFARQGYIVFSYDMVGYDETKQVSHLFANDSISRLYGINLLGLQLRNSIRALDFLLGLPGVDTSRIGITGASGGGTQTFLLTAVDSRFKATAPVNMVSNNMQGGDLCEGAPGLRIHTFNVEIGAMAAPKPFLMVSDTYDWTYNTRNTILPMVKSIYKLYGAEDKLSNAHFDYRHNYNKASREAVYEFFGKWILRDSNANHFREKPFTADDPKNLLAFMNYLDPDRTKTFKDLPSSAYHDVPNNLYEDGLKALLKDIFSKQLEDYWPKDRKSLTAFHSIYGTAFRHLTGFTEPEATEFKIVGSTKGKNFIATRFLISIKDKNNWIPCILYSPLSKSKSTVIVTTDEGKNYWVEKNSSIPKNFIQKLLAMDCSVLAPDLFKQGEHILQPGTKTHRDENEKYFTVYNLTDRQEQIQDLITILHFIKNSKALSQNINVYSTGNSGLTALLLATVTNEVNKFILDGNHINPLSDQQMLSLEIPGIMRVGGLKTALGLCANKKLILYNADPSLVSSGAIELSSLENNNRNFSIITGSPDENKVIDLLKAGSDFAVAQKENKNGWEILFDGKNTDKWRSKNSDTFPSDGWLIQDGALFLNKKGAGDIITREKFSDFELQLDFNLTYGSNSGVKYFVGELKNSKTGDETINGPEYQIIDDYNHPEVKNHKHDIAATASCYLLYKPENVHLRPAGQWNHIRIVAKGTHVEHWLNGVKVLSYERGSPDFLKRKSLTKFKDYDNYGELKSGHILLTDHSDKVYFRNIKIKRL</sequence>
<organism evidence="2 3">
    <name type="scientific">Hanamia caeni</name>
    <dbReference type="NCBI Taxonomy" id="2294116"/>
    <lineage>
        <taxon>Bacteria</taxon>
        <taxon>Pseudomonadati</taxon>
        <taxon>Bacteroidota</taxon>
        <taxon>Chitinophagia</taxon>
        <taxon>Chitinophagales</taxon>
        <taxon>Chitinophagaceae</taxon>
        <taxon>Hanamia</taxon>
    </lineage>
</organism>
<dbReference type="PANTHER" id="PTHR22946">
    <property type="entry name" value="DIENELACTONE HYDROLASE DOMAIN-CONTAINING PROTEIN-RELATED"/>
    <property type="match status" value="1"/>
</dbReference>
<feature type="domain" description="3-keto-alpha-glucoside-1,2-lyase/3-keto-2-hydroxy-glucal hydratase" evidence="1">
    <location>
        <begin position="754"/>
        <end position="956"/>
    </location>
</feature>
<dbReference type="InterPro" id="IPR050261">
    <property type="entry name" value="FrsA_esterase"/>
</dbReference>
<protein>
    <submittedName>
        <fullName evidence="2">DUF1080 domain-containing protein</fullName>
    </submittedName>
</protein>
<accession>A0A3M9NPH5</accession>
<dbReference type="InterPro" id="IPR029058">
    <property type="entry name" value="AB_hydrolase_fold"/>
</dbReference>
<evidence type="ECO:0000313" key="3">
    <source>
        <dbReference type="Proteomes" id="UP000267223"/>
    </source>
</evidence>
<dbReference type="GO" id="GO:0016787">
    <property type="term" value="F:hydrolase activity"/>
    <property type="evidence" value="ECO:0007669"/>
    <property type="project" value="InterPro"/>
</dbReference>
<dbReference type="InterPro" id="IPR010496">
    <property type="entry name" value="AL/BT2_dom"/>
</dbReference>
<dbReference type="Pfam" id="PF06439">
    <property type="entry name" value="3keto-disac_hyd"/>
    <property type="match status" value="1"/>
</dbReference>
<proteinExistence type="predicted"/>
<evidence type="ECO:0000259" key="1">
    <source>
        <dbReference type="Pfam" id="PF06439"/>
    </source>
</evidence>
<gene>
    <name evidence="2" type="ORF">EFY79_04570</name>
</gene>
<keyword evidence="3" id="KW-1185">Reference proteome</keyword>
<comment type="caution">
    <text evidence="2">The sequence shown here is derived from an EMBL/GenBank/DDBJ whole genome shotgun (WGS) entry which is preliminary data.</text>
</comment>